<evidence type="ECO:0000313" key="4">
    <source>
        <dbReference type="Proteomes" id="UP000307808"/>
    </source>
</evidence>
<keyword evidence="2" id="KW-0812">Transmembrane</keyword>
<keyword evidence="4" id="KW-1185">Reference proteome</keyword>
<evidence type="ECO:0000256" key="1">
    <source>
        <dbReference type="SAM" id="MobiDB-lite"/>
    </source>
</evidence>
<sequence>MSDPNPPSNPYGQPSNDQPGYGQAPYGQLPGHDPFAVRGLGGPQPHPRGTTVLVLGIVGVFCCGFLAPVAWALGSSADNDVTTYPGSYSNAGQIKAGKILGMVGTAVLVLSFVATVLLIAYAGSMDLDQPSNQNEWSNLQ</sequence>
<feature type="region of interest" description="Disordered" evidence="1">
    <location>
        <begin position="1"/>
        <end position="25"/>
    </location>
</feature>
<feature type="transmembrane region" description="Helical" evidence="2">
    <location>
        <begin position="52"/>
        <end position="73"/>
    </location>
</feature>
<organism evidence="3 4">
    <name type="scientific">Nocardioides jishulii</name>
    <dbReference type="NCBI Taxonomy" id="2575440"/>
    <lineage>
        <taxon>Bacteria</taxon>
        <taxon>Bacillati</taxon>
        <taxon>Actinomycetota</taxon>
        <taxon>Actinomycetes</taxon>
        <taxon>Propionibacteriales</taxon>
        <taxon>Nocardioidaceae</taxon>
        <taxon>Nocardioides</taxon>
    </lineage>
</organism>
<accession>A0A4U2YSM4</accession>
<keyword evidence="2" id="KW-1133">Transmembrane helix</keyword>
<proteinExistence type="predicted"/>
<feature type="transmembrane region" description="Helical" evidence="2">
    <location>
        <begin position="99"/>
        <end position="122"/>
    </location>
</feature>
<protein>
    <submittedName>
        <fullName evidence="3">DUF4190 domain-containing protein</fullName>
    </submittedName>
</protein>
<evidence type="ECO:0000256" key="2">
    <source>
        <dbReference type="SAM" id="Phobius"/>
    </source>
</evidence>
<keyword evidence="2" id="KW-0472">Membrane</keyword>
<reference evidence="3 4" key="1">
    <citation type="submission" date="2019-04" db="EMBL/GenBank/DDBJ databases">
        <authorList>
            <person name="Dong K."/>
        </authorList>
    </citation>
    <scope>NUCLEOTIDE SEQUENCE [LARGE SCALE GENOMIC DNA]</scope>
    <source>
        <strain evidence="4">dk3543</strain>
    </source>
</reference>
<dbReference type="AlphaFoldDB" id="A0A4U2YSM4"/>
<gene>
    <name evidence="3" type="ORF">FC770_04950</name>
</gene>
<dbReference type="EMBL" id="SZPY01000001">
    <property type="protein sequence ID" value="TKI64477.1"/>
    <property type="molecule type" value="Genomic_DNA"/>
</dbReference>
<name>A0A4U2YSM4_9ACTN</name>
<evidence type="ECO:0000313" key="3">
    <source>
        <dbReference type="EMBL" id="TKI64477.1"/>
    </source>
</evidence>
<dbReference type="Proteomes" id="UP000307808">
    <property type="component" value="Unassembled WGS sequence"/>
</dbReference>
<dbReference type="RefSeq" id="WP_137064936.1">
    <property type="nucleotide sequence ID" value="NZ_CP040748.1"/>
</dbReference>
<comment type="caution">
    <text evidence="3">The sequence shown here is derived from an EMBL/GenBank/DDBJ whole genome shotgun (WGS) entry which is preliminary data.</text>
</comment>
<dbReference type="OrthoDB" id="3733716at2"/>